<dbReference type="InterPro" id="IPR019734">
    <property type="entry name" value="TPR_rpt"/>
</dbReference>
<name>A0A0M6ZXI4_9HYPH</name>
<dbReference type="Gene3D" id="1.25.40.10">
    <property type="entry name" value="Tetratricopeptide repeat domain"/>
    <property type="match status" value="3"/>
</dbReference>
<organism evidence="2 3">
    <name type="scientific">Roseibium album</name>
    <dbReference type="NCBI Taxonomy" id="311410"/>
    <lineage>
        <taxon>Bacteria</taxon>
        <taxon>Pseudomonadati</taxon>
        <taxon>Pseudomonadota</taxon>
        <taxon>Alphaproteobacteria</taxon>
        <taxon>Hyphomicrobiales</taxon>
        <taxon>Stappiaceae</taxon>
        <taxon>Roseibium</taxon>
    </lineage>
</organism>
<dbReference type="OrthoDB" id="7637125at2"/>
<feature type="repeat" description="TPR" evidence="1">
    <location>
        <begin position="653"/>
        <end position="686"/>
    </location>
</feature>
<sequence>MPLAPLFKQVVTYFALSLGVLFLVGCSSSEERAENHYKRGLELVEEGELTKASLEFRNALKLNSDHVDALFAFGEIQERQREIQAAYRVYTAVAEQDPNHIPVRLKLTYMLLSANQTEQARKFLDEALALDAEAPEIKVAKATYELKSGNHDAAEQIAKEVLKAEPGSKEALVVLASSRIAAEDPAGALEYLDSASEEGKDDIGFQVLRLSVLETLGDDARIDESFADLVERFPDTPQFNQTWTQWHLSKGRTDKAEEIIRRYAADRSDDDVAQLNLVSFLISRRGNDVAQTELETIIKTRQEAGGDAFPFKVALGQMHFVLDKQDEAIDLMRTVLSETDDAEQKNQARIVLATMLIQNGNYARADELVNEVIEEDDKNVEALRLRATIKLSNNDSAGAVDDILLSLNEAPNDARLRVMLAGAYERNGSTILAEEQYAKALVLDNNSPEAGLPMVQFLFRHGKAEQAERVLESIRERHPTNRQVLNLVAQQRLARQDWVGAQEIADILRNTDESDNSAFADRITAAALGGQDKHDESLDLLKNSMTTPEDEARLLPDLVRAYVQAGKQGVAIDHLNSVLAKEPDNVLAQVLLGSVVLSEGRTEEAEERLKSAAAIEGSVLGNTSLAQFYFATGKLEEADAAIRSGLAKDENNTALRLMLTSVLQQTEKFDEAIEEYEKLFKADPDSTIVANDLASLLSERRGDEASLERAFEIAQRFRTSEVPHYVDTLGWIYYLRGEYSSALPLLRNAAEKLPNLGLAQFHYGMTLAALNQKEQAITSLEKSLDLKTLMTEKDFELARSTVERLKSPEPQTKSN</sequence>
<evidence type="ECO:0000313" key="2">
    <source>
        <dbReference type="EMBL" id="CTQ74654.1"/>
    </source>
</evidence>
<reference evidence="3" key="1">
    <citation type="submission" date="2015-07" db="EMBL/GenBank/DDBJ databases">
        <authorList>
            <person name="Rodrigo-Torres Lidia"/>
            <person name="Arahal R.David."/>
        </authorList>
    </citation>
    <scope>NUCLEOTIDE SEQUENCE [LARGE SCALE GENOMIC DNA]</scope>
    <source>
        <strain evidence="3">CECT 5096</strain>
    </source>
</reference>
<evidence type="ECO:0000256" key="1">
    <source>
        <dbReference type="PROSITE-ProRule" id="PRU00339"/>
    </source>
</evidence>
<evidence type="ECO:0000313" key="3">
    <source>
        <dbReference type="Proteomes" id="UP000049983"/>
    </source>
</evidence>
<dbReference type="PANTHER" id="PTHR12558:SF13">
    <property type="entry name" value="CELL DIVISION CYCLE PROTEIN 27 HOMOLOG"/>
    <property type="match status" value="1"/>
</dbReference>
<dbReference type="Pfam" id="PF13432">
    <property type="entry name" value="TPR_16"/>
    <property type="match status" value="1"/>
</dbReference>
<dbReference type="STRING" id="311410.LA5095_00993"/>
<dbReference type="PROSITE" id="PS50005">
    <property type="entry name" value="TPR"/>
    <property type="match status" value="2"/>
</dbReference>
<dbReference type="RefSeq" id="WP_055112411.1">
    <property type="nucleotide sequence ID" value="NZ_CXWA01000005.1"/>
</dbReference>
<dbReference type="EMBL" id="CXWC01000011">
    <property type="protein sequence ID" value="CTQ74654.1"/>
    <property type="molecule type" value="Genomic_DNA"/>
</dbReference>
<dbReference type="Pfam" id="PF13181">
    <property type="entry name" value="TPR_8"/>
    <property type="match status" value="1"/>
</dbReference>
<dbReference type="AlphaFoldDB" id="A0A0M6ZXI4"/>
<keyword evidence="1" id="KW-0802">TPR repeat</keyword>
<dbReference type="Proteomes" id="UP000049983">
    <property type="component" value="Unassembled WGS sequence"/>
</dbReference>
<dbReference type="SMART" id="SM00028">
    <property type="entry name" value="TPR"/>
    <property type="match status" value="11"/>
</dbReference>
<dbReference type="Pfam" id="PF14559">
    <property type="entry name" value="TPR_19"/>
    <property type="match status" value="4"/>
</dbReference>
<dbReference type="GeneID" id="97671440"/>
<dbReference type="SUPFAM" id="SSF48452">
    <property type="entry name" value="TPR-like"/>
    <property type="match status" value="4"/>
</dbReference>
<feature type="repeat" description="TPR" evidence="1">
    <location>
        <begin position="33"/>
        <end position="66"/>
    </location>
</feature>
<dbReference type="InterPro" id="IPR011990">
    <property type="entry name" value="TPR-like_helical_dom_sf"/>
</dbReference>
<gene>
    <name evidence="2" type="ORF">LA5096_04131</name>
</gene>
<protein>
    <submittedName>
        <fullName evidence="2">Tetratricopeptide repeat protein</fullName>
    </submittedName>
</protein>
<dbReference type="PANTHER" id="PTHR12558">
    <property type="entry name" value="CELL DIVISION CYCLE 16,23,27"/>
    <property type="match status" value="1"/>
</dbReference>
<keyword evidence="3" id="KW-1185">Reference proteome</keyword>
<proteinExistence type="predicted"/>
<accession>A0A0M6ZXI4</accession>